<feature type="non-terminal residue" evidence="3">
    <location>
        <position position="383"/>
    </location>
</feature>
<dbReference type="InterPro" id="IPR050188">
    <property type="entry name" value="RluA_PseudoU_synthase"/>
</dbReference>
<reference evidence="3" key="1">
    <citation type="submission" date="2021-02" db="EMBL/GenBank/DDBJ databases">
        <authorList>
            <person name="Dougan E. K."/>
            <person name="Rhodes N."/>
            <person name="Thang M."/>
            <person name="Chan C."/>
        </authorList>
    </citation>
    <scope>NUCLEOTIDE SEQUENCE</scope>
</reference>
<evidence type="ECO:0000256" key="1">
    <source>
        <dbReference type="ARBA" id="ARBA00010876"/>
    </source>
</evidence>
<dbReference type="InterPro" id="IPR006145">
    <property type="entry name" value="PsdUridine_synth_RsuA/RluA"/>
</dbReference>
<keyword evidence="4" id="KW-1185">Reference proteome</keyword>
<dbReference type="SUPFAM" id="SSF55120">
    <property type="entry name" value="Pseudouridine synthase"/>
    <property type="match status" value="1"/>
</dbReference>
<dbReference type="GO" id="GO:0009982">
    <property type="term" value="F:pseudouridine synthase activity"/>
    <property type="evidence" value="ECO:0007669"/>
    <property type="project" value="InterPro"/>
</dbReference>
<accession>A0A812RMH4</accession>
<dbReference type="PANTHER" id="PTHR21600:SF87">
    <property type="entry name" value="RNA PSEUDOURIDYLATE SYNTHASE DOMAIN-CONTAINING PROTEIN 1"/>
    <property type="match status" value="1"/>
</dbReference>
<evidence type="ECO:0000259" key="2">
    <source>
        <dbReference type="Pfam" id="PF00849"/>
    </source>
</evidence>
<dbReference type="PANTHER" id="PTHR21600">
    <property type="entry name" value="MITOCHONDRIAL RNA PSEUDOURIDINE SYNTHASE"/>
    <property type="match status" value="1"/>
</dbReference>
<comment type="caution">
    <text evidence="3">The sequence shown here is derived from an EMBL/GenBank/DDBJ whole genome shotgun (WGS) entry which is preliminary data.</text>
</comment>
<gene>
    <name evidence="3" type="primary">rluC</name>
    <name evidence="3" type="ORF">SNEC2469_LOCUS12274</name>
</gene>
<dbReference type="OrthoDB" id="418349at2759"/>
<organism evidence="3 4">
    <name type="scientific">Symbiodinium necroappetens</name>
    <dbReference type="NCBI Taxonomy" id="1628268"/>
    <lineage>
        <taxon>Eukaryota</taxon>
        <taxon>Sar</taxon>
        <taxon>Alveolata</taxon>
        <taxon>Dinophyceae</taxon>
        <taxon>Suessiales</taxon>
        <taxon>Symbiodiniaceae</taxon>
        <taxon>Symbiodinium</taxon>
    </lineage>
</organism>
<dbReference type="GO" id="GO:0000455">
    <property type="term" value="P:enzyme-directed rRNA pseudouridine synthesis"/>
    <property type="evidence" value="ECO:0007669"/>
    <property type="project" value="TreeGrafter"/>
</dbReference>
<sequence>AMQSALSPLEWANSLWGLANAGINEPTFFEMAKAQLSHPGALESLAAQNSSGALLANVAWAFAYAAALLGRQENDDEFLQSIRFAMRRLGAEMGRRSAVKAQSSMLPDSGGEAPRLEHHSGGVAVIYKPPGWEVDGSETRQTSKAMRLSDFVAASLASETVGSRDHGFGGRLDVASSGLVLHAATHQALMDLRWQQDTLRVEREYLALVHGFVETGLRCLDDRLSETEGGSSVTQNGRLSRSWALPIGHIAASSPYTLLAVSILTGRRHQIRVQLSSRGHPVVCDGRYGAASLSQDSAWCSRLFLHRSRLRCMDLNSKELDVQAPLPADLLASLELLGSRAPELLRDVDRCLGELRLRVREERQKVAQRRLGKGVHACISLWV</sequence>
<dbReference type="InterPro" id="IPR020103">
    <property type="entry name" value="PsdUridine_synth_cat_dom_sf"/>
</dbReference>
<feature type="domain" description="Pseudouridine synthase RsuA/RluA-like" evidence="2">
    <location>
        <begin position="123"/>
        <end position="277"/>
    </location>
</feature>
<dbReference type="GO" id="GO:0003723">
    <property type="term" value="F:RNA binding"/>
    <property type="evidence" value="ECO:0007669"/>
    <property type="project" value="InterPro"/>
</dbReference>
<comment type="similarity">
    <text evidence="1">Belongs to the pseudouridine synthase RluA family.</text>
</comment>
<evidence type="ECO:0000313" key="4">
    <source>
        <dbReference type="Proteomes" id="UP000601435"/>
    </source>
</evidence>
<protein>
    <submittedName>
        <fullName evidence="3">RluC protein</fullName>
    </submittedName>
</protein>
<dbReference type="Pfam" id="PF00849">
    <property type="entry name" value="PseudoU_synth_2"/>
    <property type="match status" value="1"/>
</dbReference>
<dbReference type="EMBL" id="CAJNJA010019436">
    <property type="protein sequence ID" value="CAE7445436.1"/>
    <property type="molecule type" value="Genomic_DNA"/>
</dbReference>
<dbReference type="Gene3D" id="3.30.2350.10">
    <property type="entry name" value="Pseudouridine synthase"/>
    <property type="match status" value="1"/>
</dbReference>
<dbReference type="Proteomes" id="UP000601435">
    <property type="component" value="Unassembled WGS sequence"/>
</dbReference>
<name>A0A812RMH4_9DINO</name>
<dbReference type="CDD" id="cd02869">
    <property type="entry name" value="PseudoU_synth_RluA_like"/>
    <property type="match status" value="1"/>
</dbReference>
<proteinExistence type="inferred from homology"/>
<evidence type="ECO:0000313" key="3">
    <source>
        <dbReference type="EMBL" id="CAE7445436.1"/>
    </source>
</evidence>
<dbReference type="AlphaFoldDB" id="A0A812RMH4"/>